<gene>
    <name evidence="3" type="ORF">F2P45_33155</name>
</gene>
<organism evidence="3 4">
    <name type="scientific">Massilia mucilaginosa</name>
    <dbReference type="NCBI Taxonomy" id="2609282"/>
    <lineage>
        <taxon>Bacteria</taxon>
        <taxon>Pseudomonadati</taxon>
        <taxon>Pseudomonadota</taxon>
        <taxon>Betaproteobacteria</taxon>
        <taxon>Burkholderiales</taxon>
        <taxon>Oxalobacteraceae</taxon>
        <taxon>Telluria group</taxon>
        <taxon>Massilia</taxon>
    </lineage>
</organism>
<evidence type="ECO:0000256" key="1">
    <source>
        <dbReference type="ARBA" id="ARBA00022801"/>
    </source>
</evidence>
<dbReference type="PANTHER" id="PTHR42776:SF27">
    <property type="entry name" value="DIPEPTIDYL PEPTIDASE FAMILY MEMBER 6"/>
    <property type="match status" value="1"/>
</dbReference>
<dbReference type="Proteomes" id="UP000609726">
    <property type="component" value="Unassembled WGS sequence"/>
</dbReference>
<dbReference type="Pfam" id="PF00326">
    <property type="entry name" value="Peptidase_S9"/>
    <property type="match status" value="1"/>
</dbReference>
<dbReference type="SUPFAM" id="SSF53474">
    <property type="entry name" value="alpha/beta-Hydrolases"/>
    <property type="match status" value="1"/>
</dbReference>
<name>A0ABX0P4D9_9BURK</name>
<accession>A0ABX0P4D9</accession>
<keyword evidence="4" id="KW-1185">Reference proteome</keyword>
<reference evidence="3 4" key="1">
    <citation type="submission" date="2019-10" db="EMBL/GenBank/DDBJ databases">
        <title>Taxonomy of Antarctic Massilia spp.: description of Massilia rubra sp. nov., Massilia aquatica sp. nov., Massilia mucilaginosa sp. nov., Massilia frigida sp. nov. isolated from streams, lakes and regoliths.</title>
        <authorList>
            <person name="Holochova P."/>
            <person name="Sedlacek I."/>
            <person name="Kralova S."/>
            <person name="Maslanova I."/>
            <person name="Busse H.-J."/>
            <person name="Stankova E."/>
            <person name="Vrbovska V."/>
            <person name="Kovarovic V."/>
            <person name="Bartak M."/>
            <person name="Svec P."/>
            <person name="Pantucek R."/>
        </authorList>
    </citation>
    <scope>NUCLEOTIDE SEQUENCE [LARGE SCALE GENOMIC DNA]</scope>
    <source>
        <strain evidence="3 4">CCM 8733</strain>
    </source>
</reference>
<dbReference type="EMBL" id="WHJH01000096">
    <property type="protein sequence ID" value="NHZ93814.1"/>
    <property type="molecule type" value="Genomic_DNA"/>
</dbReference>
<feature type="domain" description="Peptidase S9 prolyl oligopeptidase catalytic" evidence="2">
    <location>
        <begin position="481"/>
        <end position="695"/>
    </location>
</feature>
<evidence type="ECO:0000313" key="3">
    <source>
        <dbReference type="EMBL" id="NHZ93814.1"/>
    </source>
</evidence>
<sequence length="700" mass="77463">MHIYLRQFKPAAIRAGPTPYRRKIERAQGAALAAVQPQRDGWRRITFFAVRNWQSYTGAPAAARRACSIGPFAMIVFSLRTLMLCTALSLSAACAAEVPVLGIKEALRVPAYLSMELSPDGKHIAAIARKGEASKVVLMDTATLTPRFLDIQRGSMKNPRSARWVNDTYLAVSTEEGVKMVDLDGKYILFIGGRYMGNVTPDSAGKARILARRYYEPAYVARITIDQDKSEVINFHMPGKPVSWVFDANGDARVVTTISTAFWSDSTTYTHWYRAGQDKPWEKLATFDYSDESWWPESLASDQKSLVVQSRQGRDTDAYFRYSLETRSITDMLAGHPTQDIFVPDTEEDGSFRLVASAGMKPSLEWFDPAWAAMQKSVDIALPDRFNLIEGKLTGKLLIHSVSDTDPGQWFLLDMPSASMRKVASAKPEIDVAAMRPVQVVRYAARDGLSIPAYLTLPARTGTIKPAVILIHGGPTARDGWTFNPEVQLLAARGYTVLQPQFRGSSGFGKAFMQAGYGQWGLAMQDDISDGVRWLVEQGHADPQRICIYGASYGGYAAMWGLAKTPELYRCGASYAGVSDIANMLKDDSDVNAQATGRLYRGIVTGSATGGKQALDQVSPLRHAARITAPVLLAHGEWDRRVPIVHGRNMHKALKEANKEVEWMILEEEGHGIYHEKNREKFYGALFKLFDRTIGAGAPR</sequence>
<dbReference type="SUPFAM" id="SSF50969">
    <property type="entry name" value="YVTN repeat-like/Quinoprotein amine dehydrogenase"/>
    <property type="match status" value="1"/>
</dbReference>
<evidence type="ECO:0000259" key="2">
    <source>
        <dbReference type="Pfam" id="PF00326"/>
    </source>
</evidence>
<dbReference type="InterPro" id="IPR001375">
    <property type="entry name" value="Peptidase_S9_cat"/>
</dbReference>
<evidence type="ECO:0000313" key="4">
    <source>
        <dbReference type="Proteomes" id="UP000609726"/>
    </source>
</evidence>
<dbReference type="InterPro" id="IPR011044">
    <property type="entry name" value="Quino_amine_DH_bsu"/>
</dbReference>
<comment type="caution">
    <text evidence="3">The sequence shown here is derived from an EMBL/GenBank/DDBJ whole genome shotgun (WGS) entry which is preliminary data.</text>
</comment>
<protein>
    <submittedName>
        <fullName evidence="3">Prolyl oligopeptidase family serine peptidase</fullName>
    </submittedName>
</protein>
<dbReference type="InterPro" id="IPR029058">
    <property type="entry name" value="AB_hydrolase_fold"/>
</dbReference>
<keyword evidence="1" id="KW-0378">Hydrolase</keyword>
<proteinExistence type="predicted"/>
<dbReference type="Gene3D" id="3.40.50.1820">
    <property type="entry name" value="alpha/beta hydrolase"/>
    <property type="match status" value="1"/>
</dbReference>
<dbReference type="PANTHER" id="PTHR42776">
    <property type="entry name" value="SERINE PEPTIDASE S9 FAMILY MEMBER"/>
    <property type="match status" value="1"/>
</dbReference>